<dbReference type="SUPFAM" id="SSF52768">
    <property type="entry name" value="Arginase/deacetylase"/>
    <property type="match status" value="1"/>
</dbReference>
<evidence type="ECO:0000256" key="3">
    <source>
        <dbReference type="ARBA" id="ARBA00023211"/>
    </source>
</evidence>
<keyword evidence="1" id="KW-0479">Metal-binding</keyword>
<evidence type="ECO:0000313" key="6">
    <source>
        <dbReference type="Proteomes" id="UP001596306"/>
    </source>
</evidence>
<comment type="caution">
    <text evidence="5">The sequence shown here is derived from an EMBL/GenBank/DDBJ whole genome shotgun (WGS) entry which is preliminary data.</text>
</comment>
<name>A0ABW1VDZ3_9MICO</name>
<comment type="similarity">
    <text evidence="4">Belongs to the arginase family.</text>
</comment>
<evidence type="ECO:0000256" key="1">
    <source>
        <dbReference type="ARBA" id="ARBA00022723"/>
    </source>
</evidence>
<evidence type="ECO:0000256" key="4">
    <source>
        <dbReference type="PROSITE-ProRule" id="PRU00742"/>
    </source>
</evidence>
<dbReference type="RefSeq" id="WP_386728016.1">
    <property type="nucleotide sequence ID" value="NZ_JBHSTP010000001.1"/>
</dbReference>
<dbReference type="PANTHER" id="PTHR43782:SF3">
    <property type="entry name" value="ARGINASE"/>
    <property type="match status" value="1"/>
</dbReference>
<dbReference type="InterPro" id="IPR006035">
    <property type="entry name" value="Ureohydrolase"/>
</dbReference>
<dbReference type="EC" id="3.5.3.-" evidence="5"/>
<keyword evidence="3" id="KW-0464">Manganese</keyword>
<dbReference type="EMBL" id="JBHSTP010000001">
    <property type="protein sequence ID" value="MFC6355335.1"/>
    <property type="molecule type" value="Genomic_DNA"/>
</dbReference>
<dbReference type="PANTHER" id="PTHR43782">
    <property type="entry name" value="ARGINASE"/>
    <property type="match status" value="1"/>
</dbReference>
<dbReference type="PROSITE" id="PS51409">
    <property type="entry name" value="ARGINASE_2"/>
    <property type="match status" value="1"/>
</dbReference>
<accession>A0ABW1VDZ3</accession>
<organism evidence="5 6">
    <name type="scientific">Luethyella okanaganae</name>
    <dbReference type="NCBI Taxonomy" id="69372"/>
    <lineage>
        <taxon>Bacteria</taxon>
        <taxon>Bacillati</taxon>
        <taxon>Actinomycetota</taxon>
        <taxon>Actinomycetes</taxon>
        <taxon>Micrococcales</taxon>
        <taxon>Microbacteriaceae</taxon>
        <taxon>Luethyella</taxon>
    </lineage>
</organism>
<dbReference type="Gene3D" id="3.40.800.10">
    <property type="entry name" value="Ureohydrolase domain"/>
    <property type="match status" value="1"/>
</dbReference>
<evidence type="ECO:0000256" key="2">
    <source>
        <dbReference type="ARBA" id="ARBA00022801"/>
    </source>
</evidence>
<gene>
    <name evidence="5" type="ORF">ACFQB0_04325</name>
</gene>
<dbReference type="Pfam" id="PF00491">
    <property type="entry name" value="Arginase"/>
    <property type="match status" value="1"/>
</dbReference>
<keyword evidence="2 5" id="KW-0378">Hydrolase</keyword>
<dbReference type="GO" id="GO:0016787">
    <property type="term" value="F:hydrolase activity"/>
    <property type="evidence" value="ECO:0007669"/>
    <property type="project" value="UniProtKB-KW"/>
</dbReference>
<protein>
    <submittedName>
        <fullName evidence="5">Arginase family protein</fullName>
        <ecNumber evidence="5">3.5.3.-</ecNumber>
    </submittedName>
</protein>
<sequence>MTTTLTHFAGRAGDHNDRAMAASPVLAAVLGERLGLQPIVIGEPSPSSPMDWVAELAEAGPALQSMALHYDAQLGNRVTPVAAISRCAVALATLPVVARHRPDAVVVWLDAHADLNTPDSTETGYLGGLALSGPLGLWASGLGEGLSDNNTILVGVRDIDPFELQLLEEGRVELVRVGPGMAEELRRAVAGRPVYVHIDCDVLDPGIVPTDYSIANGMTLAQLQACAQVLAQSEVVGLEIGELESSVLNQSSSRQDAQLITGALEALIQSIEHKDPRT</sequence>
<evidence type="ECO:0000313" key="5">
    <source>
        <dbReference type="EMBL" id="MFC6355335.1"/>
    </source>
</evidence>
<keyword evidence="6" id="KW-1185">Reference proteome</keyword>
<dbReference type="InterPro" id="IPR023696">
    <property type="entry name" value="Ureohydrolase_dom_sf"/>
</dbReference>
<proteinExistence type="inferred from homology"/>
<dbReference type="CDD" id="cd09999">
    <property type="entry name" value="Arginase-like_1"/>
    <property type="match status" value="1"/>
</dbReference>
<dbReference type="Proteomes" id="UP001596306">
    <property type="component" value="Unassembled WGS sequence"/>
</dbReference>
<reference evidence="6" key="1">
    <citation type="journal article" date="2019" name="Int. J. Syst. Evol. Microbiol.">
        <title>The Global Catalogue of Microorganisms (GCM) 10K type strain sequencing project: providing services to taxonomists for standard genome sequencing and annotation.</title>
        <authorList>
            <consortium name="The Broad Institute Genomics Platform"/>
            <consortium name="The Broad Institute Genome Sequencing Center for Infectious Disease"/>
            <person name="Wu L."/>
            <person name="Ma J."/>
        </authorList>
    </citation>
    <scope>NUCLEOTIDE SEQUENCE [LARGE SCALE GENOMIC DNA]</scope>
    <source>
        <strain evidence="6">CCUG 43304</strain>
    </source>
</reference>